<name>A0A3P1CCN3_9BACT</name>
<dbReference type="EMBL" id="RQJP01000006">
    <property type="protein sequence ID" value="RRB10846.1"/>
    <property type="molecule type" value="Genomic_DNA"/>
</dbReference>
<dbReference type="RefSeq" id="WP_124909937.1">
    <property type="nucleotide sequence ID" value="NZ_RQJP01000006.1"/>
</dbReference>
<dbReference type="OrthoDB" id="958110at2"/>
<accession>A0A3P1CCN3</accession>
<evidence type="ECO:0000313" key="1">
    <source>
        <dbReference type="EMBL" id="RRB10846.1"/>
    </source>
</evidence>
<dbReference type="AlphaFoldDB" id="A0A3P1CCN3"/>
<comment type="caution">
    <text evidence="1">The sequence shown here is derived from an EMBL/GenBank/DDBJ whole genome shotgun (WGS) entry which is preliminary data.</text>
</comment>
<reference evidence="1 2" key="1">
    <citation type="submission" date="2018-11" db="EMBL/GenBank/DDBJ databases">
        <authorList>
            <person name="Zhou Z."/>
            <person name="Wang G."/>
        </authorList>
    </citation>
    <scope>NUCLEOTIDE SEQUENCE [LARGE SCALE GENOMIC DNA]</scope>
    <source>
        <strain evidence="1 2">KCTC42998</strain>
    </source>
</reference>
<protein>
    <submittedName>
        <fullName evidence="1">Uncharacterized protein</fullName>
    </submittedName>
</protein>
<gene>
    <name evidence="1" type="ORF">EHT87_27255</name>
</gene>
<sequence>MRQCTVEIGKSGIVIIPGNVDQKMTGPIESATCAWSEPYKEGKTVLKALISEPAGGQMHATVTVEGKGGKVTLLMEVAEMPDRKIRVSADSFAEKK</sequence>
<dbReference type="Proteomes" id="UP000274271">
    <property type="component" value="Unassembled WGS sequence"/>
</dbReference>
<organism evidence="1 2">
    <name type="scientific">Larkinella knui</name>
    <dbReference type="NCBI Taxonomy" id="2025310"/>
    <lineage>
        <taxon>Bacteria</taxon>
        <taxon>Pseudomonadati</taxon>
        <taxon>Bacteroidota</taxon>
        <taxon>Cytophagia</taxon>
        <taxon>Cytophagales</taxon>
        <taxon>Spirosomataceae</taxon>
        <taxon>Larkinella</taxon>
    </lineage>
</organism>
<evidence type="ECO:0000313" key="2">
    <source>
        <dbReference type="Proteomes" id="UP000274271"/>
    </source>
</evidence>
<proteinExistence type="predicted"/>
<keyword evidence="2" id="KW-1185">Reference proteome</keyword>